<keyword evidence="2" id="KW-0812">Transmembrane</keyword>
<dbReference type="GO" id="GO:0070395">
    <property type="term" value="P:lipoteichoic acid biosynthetic process"/>
    <property type="evidence" value="ECO:0007669"/>
    <property type="project" value="UniProtKB-UniRule"/>
</dbReference>
<dbReference type="PANTHER" id="PTHR40039:SF1">
    <property type="entry name" value="PROTEIN DLTD"/>
    <property type="match status" value="1"/>
</dbReference>
<dbReference type="PATRIC" id="fig|1423783.4.peg.2245"/>
<protein>
    <recommendedName>
        <fullName evidence="1">Protein DltD</fullName>
    </recommendedName>
</protein>
<dbReference type="PIRSF" id="PIRSF021438">
    <property type="entry name" value="DltD"/>
    <property type="match status" value="1"/>
</dbReference>
<proteinExistence type="inferred from homology"/>
<keyword evidence="1 2" id="KW-0472">Membrane</keyword>
<comment type="caution">
    <text evidence="3">The sequence shown here is derived from an EMBL/GenBank/DDBJ whole genome shotgun (WGS) entry which is preliminary data.</text>
</comment>
<dbReference type="NCBIfam" id="TIGR04092">
    <property type="entry name" value="LTA_DltD"/>
    <property type="match status" value="1"/>
</dbReference>
<comment type="pathway">
    <text evidence="1">Cell wall biogenesis; lipoteichoic acid biosynthesis.</text>
</comment>
<comment type="similarity">
    <text evidence="1">Belongs to the DltD family.</text>
</comment>
<evidence type="ECO:0000313" key="3">
    <source>
        <dbReference type="EMBL" id="KRL87612.1"/>
    </source>
</evidence>
<dbReference type="SUPFAM" id="SSF52266">
    <property type="entry name" value="SGNH hydrolase"/>
    <property type="match status" value="1"/>
</dbReference>
<dbReference type="InterPro" id="IPR023896">
    <property type="entry name" value="LTA_DltD"/>
</dbReference>
<dbReference type="PANTHER" id="PTHR40039">
    <property type="entry name" value="PROTEIN DLTD"/>
    <property type="match status" value="1"/>
</dbReference>
<reference evidence="3 4" key="1">
    <citation type="journal article" date="2015" name="Genome Announc.">
        <title>Expanding the biotechnology potential of lactobacilli through comparative genomics of 213 strains and associated genera.</title>
        <authorList>
            <person name="Sun Z."/>
            <person name="Harris H.M."/>
            <person name="McCann A."/>
            <person name="Guo C."/>
            <person name="Argimon S."/>
            <person name="Zhang W."/>
            <person name="Yang X."/>
            <person name="Jeffery I.B."/>
            <person name="Cooney J.C."/>
            <person name="Kagawa T.F."/>
            <person name="Liu W."/>
            <person name="Song Y."/>
            <person name="Salvetti E."/>
            <person name="Wrobel A."/>
            <person name="Rasinkangas P."/>
            <person name="Parkhill J."/>
            <person name="Rea M.C."/>
            <person name="O'Sullivan O."/>
            <person name="Ritari J."/>
            <person name="Douillard F.P."/>
            <person name="Paul Ross R."/>
            <person name="Yang R."/>
            <person name="Briner A.E."/>
            <person name="Felis G.E."/>
            <person name="de Vos W.M."/>
            <person name="Barrangou R."/>
            <person name="Klaenhammer T.R."/>
            <person name="Caufield P.W."/>
            <person name="Cui Y."/>
            <person name="Zhang H."/>
            <person name="O'Toole P.W."/>
        </authorList>
    </citation>
    <scope>NUCLEOTIDE SEQUENCE [LARGE SCALE GENOMIC DNA]</scope>
    <source>
        <strain evidence="3 4">DSM 15945</strain>
    </source>
</reference>
<dbReference type="AlphaFoldDB" id="A0A0R1U2M8"/>
<name>A0A0R1U2M8_9LACO</name>
<dbReference type="Pfam" id="PF04914">
    <property type="entry name" value="DltD"/>
    <property type="match status" value="1"/>
</dbReference>
<evidence type="ECO:0000256" key="1">
    <source>
        <dbReference type="PIRNR" id="PIRNR021438"/>
    </source>
</evidence>
<sequence length="426" mass="47866">MSSRRKLWHILGPVIIAGALLAGGLVIPWHYGPLSQSTVNRAAVSMSPDVFLGERIKRQAVSEGYVPFMGSSELSRMDPLHPSVLATKYKRNYRPLLMGAPGTQSLTQFLSSQTLLAHKAPSKVVFIVSPQWFTPKGQQASAFDYYYSPLDTIVWLQHAHNTAANRYAAQRILSMPSGKNGGVIADALLRIAAGQKLTTNQRRLLAIRRQILTNEDALFSRFQLRNNLPRIDKAAKQLPAHDNVQELTQRANELGKAGTRGNELGIDSHFFRERLGHGQLGRLRGSQSGYDYRQSPEYSDLELVLNQFAEHNTQVLFVIPPVNGRWARYTGLSQSMMQQTVAKIKYQLSSQGFNHVLDLSRDGDEQYFMQDTIHLGWRGWLAVDGAVKPFLEQKQVEPQYNIQNRFLTKTWQQTLSPTGVGVNGRQ</sequence>
<dbReference type="Proteomes" id="UP000051922">
    <property type="component" value="Unassembled WGS sequence"/>
</dbReference>
<dbReference type="InterPro" id="IPR006998">
    <property type="entry name" value="DltD"/>
</dbReference>
<dbReference type="GO" id="GO:0005886">
    <property type="term" value="C:plasma membrane"/>
    <property type="evidence" value="ECO:0007669"/>
    <property type="project" value="UniProtKB-UniRule"/>
</dbReference>
<accession>A0A0R1U2M8</accession>
<keyword evidence="1" id="KW-1003">Cell membrane</keyword>
<dbReference type="RefSeq" id="WP_056956264.1">
    <property type="nucleotide sequence ID" value="NZ_AZFJ01000017.1"/>
</dbReference>
<dbReference type="OrthoDB" id="1700484at2"/>
<keyword evidence="2" id="KW-1133">Transmembrane helix</keyword>
<dbReference type="UniPathway" id="UPA00556"/>
<evidence type="ECO:0000313" key="4">
    <source>
        <dbReference type="Proteomes" id="UP000051922"/>
    </source>
</evidence>
<keyword evidence="4" id="KW-1185">Reference proteome</keyword>
<evidence type="ECO:0000256" key="2">
    <source>
        <dbReference type="SAM" id="Phobius"/>
    </source>
</evidence>
<organism evidence="3 4">
    <name type="scientific">Lacticaseibacillus pantheris DSM 15945 = JCM 12539 = NBRC 106106</name>
    <dbReference type="NCBI Taxonomy" id="1423783"/>
    <lineage>
        <taxon>Bacteria</taxon>
        <taxon>Bacillati</taxon>
        <taxon>Bacillota</taxon>
        <taxon>Bacilli</taxon>
        <taxon>Lactobacillales</taxon>
        <taxon>Lactobacillaceae</taxon>
        <taxon>Lacticaseibacillus</taxon>
    </lineage>
</organism>
<feature type="transmembrane region" description="Helical" evidence="2">
    <location>
        <begin position="7"/>
        <end position="31"/>
    </location>
</feature>
<gene>
    <name evidence="3" type="ORF">FC50_GL002192</name>
</gene>
<dbReference type="STRING" id="1423783.FC50_GL002192"/>
<dbReference type="EMBL" id="AZFJ01000017">
    <property type="protein sequence ID" value="KRL87612.1"/>
    <property type="molecule type" value="Genomic_DNA"/>
</dbReference>